<dbReference type="CDD" id="cd01541">
    <property type="entry name" value="PBP1_AraR"/>
    <property type="match status" value="1"/>
</dbReference>
<organism evidence="5 6">
    <name type="scientific">Thermoactinomyces daqus</name>
    <dbReference type="NCBI Taxonomy" id="1329516"/>
    <lineage>
        <taxon>Bacteria</taxon>
        <taxon>Bacillati</taxon>
        <taxon>Bacillota</taxon>
        <taxon>Bacilli</taxon>
        <taxon>Bacillales</taxon>
        <taxon>Thermoactinomycetaceae</taxon>
        <taxon>Thermoactinomyces</taxon>
    </lineage>
</organism>
<dbReference type="OrthoDB" id="9813468at2"/>
<reference evidence="5 6" key="1">
    <citation type="submission" date="2020-07" db="EMBL/GenBank/DDBJ databases">
        <authorList>
            <person name="Feng H."/>
        </authorList>
    </citation>
    <scope>NUCLEOTIDE SEQUENCE [LARGE SCALE GENOMIC DNA]</scope>
    <source>
        <strain evidence="6">s-11</strain>
    </source>
</reference>
<evidence type="ECO:0000256" key="2">
    <source>
        <dbReference type="ARBA" id="ARBA00023125"/>
    </source>
</evidence>
<keyword evidence="2" id="KW-0238">DNA-binding</keyword>
<dbReference type="EMBL" id="JACEIP010000032">
    <property type="protein sequence ID" value="MBA4544230.1"/>
    <property type="molecule type" value="Genomic_DNA"/>
</dbReference>
<evidence type="ECO:0000256" key="1">
    <source>
        <dbReference type="ARBA" id="ARBA00023015"/>
    </source>
</evidence>
<comment type="caution">
    <text evidence="5">The sequence shown here is derived from an EMBL/GenBank/DDBJ whole genome shotgun (WGS) entry which is preliminary data.</text>
</comment>
<dbReference type="InterPro" id="IPR046335">
    <property type="entry name" value="LacI/GalR-like_sensor"/>
</dbReference>
<dbReference type="PANTHER" id="PTHR30146">
    <property type="entry name" value="LACI-RELATED TRANSCRIPTIONAL REPRESSOR"/>
    <property type="match status" value="1"/>
</dbReference>
<dbReference type="PROSITE" id="PS50949">
    <property type="entry name" value="HTH_GNTR"/>
    <property type="match status" value="1"/>
</dbReference>
<protein>
    <submittedName>
        <fullName evidence="5">GntR family transcriptional regulator</fullName>
    </submittedName>
</protein>
<dbReference type="InterPro" id="IPR036390">
    <property type="entry name" value="WH_DNA-bd_sf"/>
</dbReference>
<dbReference type="InterPro" id="IPR036388">
    <property type="entry name" value="WH-like_DNA-bd_sf"/>
</dbReference>
<dbReference type="Pfam" id="PF00392">
    <property type="entry name" value="GntR"/>
    <property type="match status" value="1"/>
</dbReference>
<evidence type="ECO:0000259" key="4">
    <source>
        <dbReference type="PROSITE" id="PS50949"/>
    </source>
</evidence>
<keyword evidence="6" id="KW-1185">Reference proteome</keyword>
<sequence length="361" mass="41009">MATKRSKVKETIKAWLVNGEVKPHQKIKSEHELADLFQVSRHTIRQAIGDLVYEGWLYREQGRGTFYNGFPGKRSNKIIGIITTYISDYIFPSIIRGAESYLNTKGYGILLASTNNRPEDEKECLQMMLDKQVDGLILEPTKTALYNENLDYYLTLEQKRIPYIMINAYYPNLQPPSVTMDDELGGYLAGRHLIELGHRRIAGLFKTDDLQGIKRMKGFFRAHREAGLPVQPGMVISYGTEEKEEKPRMAFARLMRERDRPSAVFCYNDEIALSILDVIRELALKVPQDISVVGYDDSLLAEASEVKLTTIKHPKMQMGEMAAKLLIEAVEKGDRGHAIESFVFQPELVVRSSTGKWGGTK</sequence>
<dbReference type="SUPFAM" id="SSF46785">
    <property type="entry name" value="Winged helix' DNA-binding domain"/>
    <property type="match status" value="1"/>
</dbReference>
<dbReference type="InterPro" id="IPR000524">
    <property type="entry name" value="Tscrpt_reg_HTH_GntR"/>
</dbReference>
<dbReference type="SMART" id="SM00345">
    <property type="entry name" value="HTH_GNTR"/>
    <property type="match status" value="1"/>
</dbReference>
<dbReference type="GO" id="GO:0003700">
    <property type="term" value="F:DNA-binding transcription factor activity"/>
    <property type="evidence" value="ECO:0007669"/>
    <property type="project" value="InterPro"/>
</dbReference>
<dbReference type="Gene3D" id="1.10.10.10">
    <property type="entry name" value="Winged helix-like DNA-binding domain superfamily/Winged helix DNA-binding domain"/>
    <property type="match status" value="1"/>
</dbReference>
<evidence type="ECO:0000256" key="3">
    <source>
        <dbReference type="ARBA" id="ARBA00023163"/>
    </source>
</evidence>
<dbReference type="InterPro" id="IPR028082">
    <property type="entry name" value="Peripla_BP_I"/>
</dbReference>
<keyword evidence="1" id="KW-0805">Transcription regulation</keyword>
<dbReference type="PANTHER" id="PTHR30146:SF150">
    <property type="entry name" value="ARABINOSE METABOLISM TRANSCRIPTIONAL REPRESSOR"/>
    <property type="match status" value="1"/>
</dbReference>
<dbReference type="AlphaFoldDB" id="A0A7W2AJD4"/>
<dbReference type="InterPro" id="IPR033532">
    <property type="entry name" value="AraR_ligand_bind_dom"/>
</dbReference>
<dbReference type="RefSeq" id="WP_033101294.1">
    <property type="nucleotide sequence ID" value="NZ_JACEIP010000032.1"/>
</dbReference>
<dbReference type="Gene3D" id="3.40.50.2300">
    <property type="match status" value="2"/>
</dbReference>
<dbReference type="SUPFAM" id="SSF53822">
    <property type="entry name" value="Periplasmic binding protein-like I"/>
    <property type="match status" value="1"/>
</dbReference>
<dbReference type="PRINTS" id="PR00035">
    <property type="entry name" value="HTHGNTR"/>
</dbReference>
<dbReference type="GO" id="GO:0000976">
    <property type="term" value="F:transcription cis-regulatory region binding"/>
    <property type="evidence" value="ECO:0007669"/>
    <property type="project" value="TreeGrafter"/>
</dbReference>
<accession>A0A7W2AJD4</accession>
<feature type="domain" description="HTH gntR-type" evidence="4">
    <location>
        <begin position="2"/>
        <end position="70"/>
    </location>
</feature>
<keyword evidence="3" id="KW-0804">Transcription</keyword>
<name>A0A7W2AJD4_9BACL</name>
<gene>
    <name evidence="5" type="ORF">H1164_15340</name>
</gene>
<dbReference type="Proteomes" id="UP000530514">
    <property type="component" value="Unassembled WGS sequence"/>
</dbReference>
<evidence type="ECO:0000313" key="6">
    <source>
        <dbReference type="Proteomes" id="UP000530514"/>
    </source>
</evidence>
<dbReference type="CDD" id="cd07377">
    <property type="entry name" value="WHTH_GntR"/>
    <property type="match status" value="1"/>
</dbReference>
<evidence type="ECO:0000313" key="5">
    <source>
        <dbReference type="EMBL" id="MBA4544230.1"/>
    </source>
</evidence>
<dbReference type="Pfam" id="PF13377">
    <property type="entry name" value="Peripla_BP_3"/>
    <property type="match status" value="1"/>
</dbReference>
<proteinExistence type="predicted"/>